<comment type="similarity">
    <text evidence="5">Belongs to the peroxidase family. Ascorbate peroxidase subfamily.</text>
</comment>
<evidence type="ECO:0000256" key="2">
    <source>
        <dbReference type="ARBA" id="ARBA00002322"/>
    </source>
</evidence>
<evidence type="ECO:0000256" key="15">
    <source>
        <dbReference type="ARBA" id="ARBA00023324"/>
    </source>
</evidence>
<sequence>MARFDIVLLIGLCLIISVFPDTTTAQLSRGFYSKTCPNVEQIVRNAVQKKIKKTFVAVPATLRLFFHDCFVNGCDASVMIQSTPKNKAEKDHPDNISLAGDGFDVVIQAKKALDSNPSCRNKVSCADILTLATRDVVVAAGGPSYEVELGRFDGLVSTATSVEGNLPGPSDNVDKLNALFTKNKLTQEDMIALSAAHTLGFAHCGKVFKRIHKFNGINSVDPTLNKAYAIELQKACPKNVDPRIAINMDPVTPKTFDNTYFKNLQQGKGLFTSDQVLFTDGRSRPTVNAWASNSTAFNRAFVIAMTKLGRVGVKNSSNGNIRRDCGAFN</sequence>
<dbReference type="InterPro" id="IPR019794">
    <property type="entry name" value="Peroxidases_AS"/>
</dbReference>
<feature type="binding site" evidence="18">
    <location>
        <position position="89"/>
    </location>
    <ligand>
        <name>Ca(2+)</name>
        <dbReference type="ChEBI" id="CHEBI:29108"/>
        <label>1</label>
    </ligand>
</feature>
<evidence type="ECO:0000256" key="14">
    <source>
        <dbReference type="ARBA" id="ARBA00023157"/>
    </source>
</evidence>
<dbReference type="InterPro" id="IPR010255">
    <property type="entry name" value="Haem_peroxidase_sf"/>
</dbReference>
<dbReference type="InterPro" id="IPR033905">
    <property type="entry name" value="Secretory_peroxidase"/>
</dbReference>
<proteinExistence type="inferred from homology"/>
<feature type="signal peptide" evidence="21">
    <location>
        <begin position="1"/>
        <end position="25"/>
    </location>
</feature>
<feature type="disulfide bond" evidence="20">
    <location>
        <begin position="36"/>
        <end position="119"/>
    </location>
</feature>
<feature type="binding site" evidence="18">
    <location>
        <position position="198"/>
    </location>
    <ligand>
        <name>Ca(2+)</name>
        <dbReference type="ChEBI" id="CHEBI:29108"/>
        <label>2</label>
    </ligand>
</feature>
<evidence type="ECO:0000256" key="6">
    <source>
        <dbReference type="ARBA" id="ARBA00012313"/>
    </source>
</evidence>
<dbReference type="GO" id="GO:0042744">
    <property type="term" value="P:hydrogen peroxide catabolic process"/>
    <property type="evidence" value="ECO:0007669"/>
    <property type="project" value="UniProtKB-KW"/>
</dbReference>
<evidence type="ECO:0000256" key="21">
    <source>
        <dbReference type="RuleBase" id="RU362060"/>
    </source>
</evidence>
<feature type="binding site" evidence="18">
    <location>
        <position position="77"/>
    </location>
    <ligand>
        <name>Ca(2+)</name>
        <dbReference type="ChEBI" id="CHEBI:29108"/>
        <label>1</label>
    </ligand>
</feature>
<evidence type="ECO:0000313" key="23">
    <source>
        <dbReference type="EMBL" id="OAP02911.1"/>
    </source>
</evidence>
<evidence type="ECO:0000256" key="1">
    <source>
        <dbReference type="ARBA" id="ARBA00000189"/>
    </source>
</evidence>
<dbReference type="GO" id="GO:0006979">
    <property type="term" value="P:response to oxidative stress"/>
    <property type="evidence" value="ECO:0007669"/>
    <property type="project" value="UniProtKB-UniRule"/>
</dbReference>
<dbReference type="Gene3D" id="1.10.520.10">
    <property type="match status" value="1"/>
</dbReference>
<evidence type="ECO:0000256" key="18">
    <source>
        <dbReference type="PIRSR" id="PIRSR600823-3"/>
    </source>
</evidence>
<comment type="function">
    <text evidence="2">Removal of H(2)O(2), oxidation of toxic reductants, biosynthesis and degradation of lignin, suberization, auxin catabolism, response to environmental stresses such as wounding, pathogen attack and oxidative stress. These functions might be dependent on each isozyme/isoform in each plant tissue.</text>
</comment>
<evidence type="ECO:0000256" key="9">
    <source>
        <dbReference type="ARBA" id="ARBA00022617"/>
    </source>
</evidence>
<feature type="binding site" evidence="18">
    <location>
        <position position="73"/>
    </location>
    <ligand>
        <name>Ca(2+)</name>
        <dbReference type="ChEBI" id="CHEBI:29108"/>
        <label>1</label>
    </ligand>
</feature>
<dbReference type="GO" id="GO:0140825">
    <property type="term" value="F:lactoperoxidase activity"/>
    <property type="evidence" value="ECO:0007669"/>
    <property type="project" value="UniProtKB-EC"/>
</dbReference>
<keyword evidence="15 21" id="KW-0376">Hydrogen peroxide</keyword>
<comment type="similarity">
    <text evidence="21">Belongs to the peroxidase family. Classical plant (class III) peroxidase subfamily.</text>
</comment>
<feature type="binding site" evidence="18">
    <location>
        <position position="249"/>
    </location>
    <ligand>
        <name>Ca(2+)</name>
        <dbReference type="ChEBI" id="CHEBI:29108"/>
        <label>2</label>
    </ligand>
</feature>
<keyword evidence="11 21" id="KW-0732">Signal</keyword>
<keyword evidence="12 21" id="KW-0560">Oxidoreductase</keyword>
<keyword evidence="9 21" id="KW-0349">Heme</keyword>
<dbReference type="GO" id="GO:0005773">
    <property type="term" value="C:vacuole"/>
    <property type="evidence" value="ECO:0007669"/>
    <property type="project" value="UniProtKB-SubCell"/>
</dbReference>
<dbReference type="FunFam" id="1.10.520.10:FF:000008">
    <property type="entry name" value="Peroxidase"/>
    <property type="match status" value="1"/>
</dbReference>
<comment type="catalytic activity">
    <reaction evidence="1 21">
        <text>2 a phenolic donor + H2O2 = 2 a phenolic radical donor + 2 H2O</text>
        <dbReference type="Rhea" id="RHEA:56136"/>
        <dbReference type="ChEBI" id="CHEBI:15377"/>
        <dbReference type="ChEBI" id="CHEBI:16240"/>
        <dbReference type="ChEBI" id="CHEBI:139520"/>
        <dbReference type="ChEBI" id="CHEBI:139521"/>
        <dbReference type="EC" id="1.11.1.7"/>
    </reaction>
</comment>
<feature type="active site" description="Proton acceptor" evidence="16">
    <location>
        <position position="67"/>
    </location>
</feature>
<organism evidence="23 24">
    <name type="scientific">Arabidopsis thaliana</name>
    <name type="common">Mouse-ear cress</name>
    <dbReference type="NCBI Taxonomy" id="3702"/>
    <lineage>
        <taxon>Eukaryota</taxon>
        <taxon>Viridiplantae</taxon>
        <taxon>Streptophyta</taxon>
        <taxon>Embryophyta</taxon>
        <taxon>Tracheophyta</taxon>
        <taxon>Spermatophyta</taxon>
        <taxon>Magnoliopsida</taxon>
        <taxon>eudicotyledons</taxon>
        <taxon>Gunneridae</taxon>
        <taxon>Pentapetalae</taxon>
        <taxon>rosids</taxon>
        <taxon>malvids</taxon>
        <taxon>Brassicales</taxon>
        <taxon>Brassicaceae</taxon>
        <taxon>Camelineae</taxon>
        <taxon>Arabidopsis</taxon>
    </lineage>
</organism>
<dbReference type="PRINTS" id="PR00461">
    <property type="entry name" value="PLPEROXIDASE"/>
</dbReference>
<dbReference type="InterPro" id="IPR019793">
    <property type="entry name" value="Peroxidases_heam-ligand_BS"/>
</dbReference>
<evidence type="ECO:0000256" key="19">
    <source>
        <dbReference type="PIRSR" id="PIRSR600823-4"/>
    </source>
</evidence>
<keyword evidence="14 20" id="KW-1015">Disulfide bond</keyword>
<dbReference type="Gene3D" id="1.10.420.10">
    <property type="entry name" value="Peroxidase, domain 2"/>
    <property type="match status" value="1"/>
</dbReference>
<feature type="binding site" evidence="18">
    <location>
        <position position="252"/>
    </location>
    <ligand>
        <name>Ca(2+)</name>
        <dbReference type="ChEBI" id="CHEBI:29108"/>
        <label>2</label>
    </ligand>
</feature>
<dbReference type="PRINTS" id="PR00458">
    <property type="entry name" value="PEROXIDASE"/>
</dbReference>
<feature type="binding site" evidence="18">
    <location>
        <position position="75"/>
    </location>
    <ligand>
        <name>Ca(2+)</name>
        <dbReference type="ChEBI" id="CHEBI:29108"/>
        <label>1</label>
    </ligand>
</feature>
<keyword evidence="7 21" id="KW-0964">Secreted</keyword>
<dbReference type="GO" id="GO:0020037">
    <property type="term" value="F:heme binding"/>
    <property type="evidence" value="ECO:0007669"/>
    <property type="project" value="UniProtKB-UniRule"/>
</dbReference>
<dbReference type="PROSITE" id="PS50873">
    <property type="entry name" value="PEROXIDASE_4"/>
    <property type="match status" value="1"/>
</dbReference>
<comment type="cofactor">
    <cofactor evidence="18 21">
        <name>heme b</name>
        <dbReference type="ChEBI" id="CHEBI:60344"/>
    </cofactor>
    <text evidence="18 21">Binds 1 heme b (iron(II)-protoporphyrin IX) group per subunit.</text>
</comment>
<dbReference type="CDD" id="cd00693">
    <property type="entry name" value="secretory_peroxidase"/>
    <property type="match status" value="1"/>
</dbReference>
<keyword evidence="8 21" id="KW-0575">Peroxidase</keyword>
<keyword evidence="10 18" id="KW-0479">Metal-binding</keyword>
<feature type="domain" description="Plant heme peroxidase family profile" evidence="22">
    <location>
        <begin position="26"/>
        <end position="329"/>
    </location>
</feature>
<dbReference type="AlphaFoldDB" id="A0A178VB34"/>
<comment type="caution">
    <text evidence="23">The sequence shown here is derived from an EMBL/GenBank/DDBJ whole genome shotgun (WGS) entry which is preliminary data.</text>
</comment>
<comment type="cofactor">
    <cofactor evidence="18 21">
        <name>Ca(2+)</name>
        <dbReference type="ChEBI" id="CHEBI:29108"/>
    </cofactor>
    <text evidence="18 21">Binds 2 calcium ions per subunit.</text>
</comment>
<dbReference type="PANTHER" id="PTHR31517">
    <property type="match status" value="1"/>
</dbReference>
<dbReference type="EMBL" id="LUHQ01000003">
    <property type="protein sequence ID" value="OAP02911.1"/>
    <property type="molecule type" value="Genomic_DNA"/>
</dbReference>
<dbReference type="GO" id="GO:0005576">
    <property type="term" value="C:extracellular region"/>
    <property type="evidence" value="ECO:0007669"/>
    <property type="project" value="UniProtKB-SubCell"/>
</dbReference>
<feature type="chain" id="PRO_5007949925" description="Peroxidase" evidence="21">
    <location>
        <begin position="26"/>
        <end position="329"/>
    </location>
</feature>
<dbReference type="Pfam" id="PF00141">
    <property type="entry name" value="peroxidase"/>
    <property type="match status" value="1"/>
</dbReference>
<dbReference type="PROSITE" id="PS00436">
    <property type="entry name" value="PEROXIDASE_2"/>
    <property type="match status" value="1"/>
</dbReference>
<dbReference type="FunFam" id="1.10.420.10:FF:000001">
    <property type="entry name" value="Peroxidase"/>
    <property type="match status" value="1"/>
</dbReference>
<dbReference type="PANTHER" id="PTHR31517:SF79">
    <property type="entry name" value="PEROXIDASE 35-RELATED"/>
    <property type="match status" value="1"/>
</dbReference>
<dbReference type="EC" id="1.11.1.7" evidence="6 21"/>
<evidence type="ECO:0000256" key="17">
    <source>
        <dbReference type="PIRSR" id="PIRSR600823-2"/>
    </source>
</evidence>
<dbReference type="ExpressionAtlas" id="A0A178VB34">
    <property type="expression patterns" value="baseline and differential"/>
</dbReference>
<name>A0A178VB34_ARATH</name>
<keyword evidence="18 21" id="KW-0106">Calcium</keyword>
<feature type="binding site" evidence="18">
    <location>
        <position position="71"/>
    </location>
    <ligand>
        <name>Ca(2+)</name>
        <dbReference type="ChEBI" id="CHEBI:29108"/>
        <label>1</label>
    </ligand>
</feature>
<evidence type="ECO:0000256" key="10">
    <source>
        <dbReference type="ARBA" id="ARBA00022723"/>
    </source>
</evidence>
<dbReference type="GO" id="GO:0046872">
    <property type="term" value="F:metal ion binding"/>
    <property type="evidence" value="ECO:0007669"/>
    <property type="project" value="UniProtKB-UniRule"/>
</dbReference>
<evidence type="ECO:0000256" key="4">
    <source>
        <dbReference type="ARBA" id="ARBA00004613"/>
    </source>
</evidence>
<evidence type="ECO:0000256" key="16">
    <source>
        <dbReference type="PIRSR" id="PIRSR600823-1"/>
    </source>
</evidence>
<evidence type="ECO:0000256" key="3">
    <source>
        <dbReference type="ARBA" id="ARBA00004116"/>
    </source>
</evidence>
<evidence type="ECO:0000256" key="20">
    <source>
        <dbReference type="PIRSR" id="PIRSR600823-5"/>
    </source>
</evidence>
<evidence type="ECO:0000256" key="11">
    <source>
        <dbReference type="ARBA" id="ARBA00022729"/>
    </source>
</evidence>
<evidence type="ECO:0000256" key="13">
    <source>
        <dbReference type="ARBA" id="ARBA00023004"/>
    </source>
</evidence>
<evidence type="ECO:0000256" key="12">
    <source>
        <dbReference type="ARBA" id="ARBA00023002"/>
    </source>
</evidence>
<dbReference type="InterPro" id="IPR002016">
    <property type="entry name" value="Haem_peroxidase"/>
</dbReference>
<protein>
    <recommendedName>
        <fullName evidence="6 21">Peroxidase</fullName>
        <ecNumber evidence="6 21">1.11.1.7</ecNumber>
    </recommendedName>
</protein>
<dbReference type="InterPro" id="IPR000823">
    <property type="entry name" value="Peroxidase_pln"/>
</dbReference>
<feature type="binding site" evidence="18">
    <location>
        <position position="257"/>
    </location>
    <ligand>
        <name>Ca(2+)</name>
        <dbReference type="ChEBI" id="CHEBI:29108"/>
        <label>2</label>
    </ligand>
</feature>
<reference evidence="24" key="1">
    <citation type="journal article" date="2016" name="Proc. Natl. Acad. Sci. U.S.A.">
        <title>Chromosome-level assembly of Arabidopsis thaliana Ler reveals the extent of translocation and inversion polymorphisms.</title>
        <authorList>
            <person name="Zapata L."/>
            <person name="Ding J."/>
            <person name="Willing E.M."/>
            <person name="Hartwig B."/>
            <person name="Bezdan D."/>
            <person name="Jiao W.B."/>
            <person name="Patel V."/>
            <person name="Velikkakam James G."/>
            <person name="Koornneef M."/>
            <person name="Ossowski S."/>
            <person name="Schneeberger K."/>
        </authorList>
    </citation>
    <scope>NUCLEOTIDE SEQUENCE [LARGE SCALE GENOMIC DNA]</scope>
    <source>
        <strain evidence="24">cv. Landsberg erecta</strain>
    </source>
</reference>
<dbReference type="PROSITE" id="PS00435">
    <property type="entry name" value="PEROXIDASE_1"/>
    <property type="match status" value="1"/>
</dbReference>
<feature type="disulfide bond" evidence="20">
    <location>
        <begin position="125"/>
        <end position="325"/>
    </location>
</feature>
<evidence type="ECO:0000259" key="22">
    <source>
        <dbReference type="PROSITE" id="PS50873"/>
    </source>
</evidence>
<gene>
    <name evidence="23" type="ordered locus">AXX17_At3g44140</name>
</gene>
<comment type="subcellular location">
    <subcellularLocation>
        <location evidence="4 21">Secreted</location>
    </subcellularLocation>
    <subcellularLocation>
        <location evidence="3">Vacuole</location>
    </subcellularLocation>
</comment>
<accession>A0A178VB34</accession>
<feature type="disulfide bond" evidence="20">
    <location>
        <begin position="204"/>
        <end position="236"/>
    </location>
</feature>
<dbReference type="Proteomes" id="UP000078284">
    <property type="component" value="Chromosome 3"/>
</dbReference>
<evidence type="ECO:0000313" key="24">
    <source>
        <dbReference type="Proteomes" id="UP000078284"/>
    </source>
</evidence>
<dbReference type="SUPFAM" id="SSF48113">
    <property type="entry name" value="Heme-dependent peroxidases"/>
    <property type="match status" value="1"/>
</dbReference>
<feature type="binding site" evidence="18">
    <location>
        <position position="68"/>
    </location>
    <ligand>
        <name>Ca(2+)</name>
        <dbReference type="ChEBI" id="CHEBI:29108"/>
        <label>1</label>
    </ligand>
</feature>
<feature type="binding site" evidence="17">
    <location>
        <position position="167"/>
    </location>
    <ligand>
        <name>substrate</name>
    </ligand>
</feature>
<evidence type="ECO:0000256" key="7">
    <source>
        <dbReference type="ARBA" id="ARBA00022525"/>
    </source>
</evidence>
<feature type="site" description="Transition state stabilizer" evidence="19">
    <location>
        <position position="63"/>
    </location>
</feature>
<keyword evidence="13 18" id="KW-0408">Iron</keyword>
<feature type="binding site" description="axial binding residue" evidence="18">
    <location>
        <position position="197"/>
    </location>
    <ligand>
        <name>heme b</name>
        <dbReference type="ChEBI" id="CHEBI:60344"/>
    </ligand>
    <ligandPart>
        <name>Fe</name>
        <dbReference type="ChEBI" id="CHEBI:18248"/>
    </ligandPart>
</feature>
<evidence type="ECO:0000256" key="5">
    <source>
        <dbReference type="ARBA" id="ARBA00006873"/>
    </source>
</evidence>
<evidence type="ECO:0000256" key="8">
    <source>
        <dbReference type="ARBA" id="ARBA00022559"/>
    </source>
</evidence>
<feature type="disulfide bond" evidence="20">
    <location>
        <begin position="69"/>
        <end position="74"/>
    </location>
</feature>